<dbReference type="InterPro" id="IPR049207">
    <property type="entry name" value="DUF4246_N"/>
</dbReference>
<proteinExistence type="predicted"/>
<dbReference type="Pfam" id="PF21666">
    <property type="entry name" value="DUF4246_N"/>
    <property type="match status" value="1"/>
</dbReference>
<dbReference type="Pfam" id="PF14033">
    <property type="entry name" value="DUF4246"/>
    <property type="match status" value="1"/>
</dbReference>
<dbReference type="PANTHER" id="PTHR33119:SF1">
    <property type="entry name" value="FE2OG DIOXYGENASE DOMAIN-CONTAINING PROTEIN"/>
    <property type="match status" value="1"/>
</dbReference>
<accession>A0AAD5VLB6</accession>
<feature type="domain" description="DUF4246" evidence="3">
    <location>
        <begin position="61"/>
        <end position="155"/>
    </location>
</feature>
<organism evidence="4 5">
    <name type="scientific">Leucocoprinus birnbaumii</name>
    <dbReference type="NCBI Taxonomy" id="56174"/>
    <lineage>
        <taxon>Eukaryota</taxon>
        <taxon>Fungi</taxon>
        <taxon>Dikarya</taxon>
        <taxon>Basidiomycota</taxon>
        <taxon>Agaricomycotina</taxon>
        <taxon>Agaricomycetes</taxon>
        <taxon>Agaricomycetidae</taxon>
        <taxon>Agaricales</taxon>
        <taxon>Agaricineae</taxon>
        <taxon>Agaricaceae</taxon>
        <taxon>Leucocoprinus</taxon>
    </lineage>
</organism>
<evidence type="ECO:0000313" key="4">
    <source>
        <dbReference type="EMBL" id="KAJ3563152.1"/>
    </source>
</evidence>
<dbReference type="InterPro" id="IPR049192">
    <property type="entry name" value="DUF4246_C"/>
</dbReference>
<dbReference type="InterPro" id="IPR025340">
    <property type="entry name" value="DUF4246"/>
</dbReference>
<feature type="compositionally biased region" description="Acidic residues" evidence="1">
    <location>
        <begin position="214"/>
        <end position="232"/>
    </location>
</feature>
<evidence type="ECO:0000259" key="3">
    <source>
        <dbReference type="Pfam" id="PF21666"/>
    </source>
</evidence>
<feature type="compositionally biased region" description="Basic and acidic residues" evidence="1">
    <location>
        <begin position="184"/>
        <end position="213"/>
    </location>
</feature>
<comment type="caution">
    <text evidence="4">The sequence shown here is derived from an EMBL/GenBank/DDBJ whole genome shotgun (WGS) entry which is preliminary data.</text>
</comment>
<feature type="compositionally biased region" description="Basic and acidic residues" evidence="1">
    <location>
        <begin position="169"/>
        <end position="179"/>
    </location>
</feature>
<evidence type="ECO:0000313" key="5">
    <source>
        <dbReference type="Proteomes" id="UP001213000"/>
    </source>
</evidence>
<dbReference type="Proteomes" id="UP001213000">
    <property type="component" value="Unassembled WGS sequence"/>
</dbReference>
<gene>
    <name evidence="4" type="ORF">NP233_g9124</name>
</gene>
<protein>
    <submittedName>
        <fullName evidence="4">Uncharacterized protein</fullName>
    </submittedName>
</protein>
<dbReference type="AlphaFoldDB" id="A0AAD5VLB6"/>
<dbReference type="PANTHER" id="PTHR33119">
    <property type="entry name" value="IFI3P"/>
    <property type="match status" value="1"/>
</dbReference>
<feature type="domain" description="DUF4246" evidence="2">
    <location>
        <begin position="266"/>
        <end position="659"/>
    </location>
</feature>
<sequence>MRANDTVKDGNLALLYRRHISPLVLIDRLTGLAFEVHPGRTSVCYLSFPTNMPTISNPPPLPGFGLPFNYEPEDEYPDRRPFPSALDPRLGDKDCPDSYRSYGRARRDDHPARLPAFTLRELAMVAVMNSITDKPGWELKEGVFDESIVEKWKDEVLGNDSVSEIAEGGPKKQEGDDYSTIKEAQRGEREEGGAEGAEKSSENESSGQKRDQENADDDRDDEGSDGYDEDEYRTDSGESCGFGYPESEDCRDDEDGGHSLPRLTEKSFQYCIDELKYKAQLCKKTGFVNVFTADVIKSDTAIPFNILTSLKAAVAPLEDVPQSQQDWHPGSNNQVLDLVHPSLFPLVYGVSRILPDSTTNLDECISRCGGGEVIPHPLDGEEVEHDVAFSKNFQWLPCDVDISDDTPRIVSYINNLHPRRHSDLYHVIEQILAHVIPLWNATLSPLRRGEFPQRIVHSSVEYDEPAWESYLTEHKPKQMKGERKRHYYVRLDEWDLEHRGQFYIQPDVEKLFSPPSERAIPVVDLKRDYSSTGLQLMPGGTWHIEGQLNEHICASAIYYYDIMNISTSMLDFRSAIDIAQLERDVYYEQYDHKWVEDIYGLELRSGLHKALVVLKLPFQLEDPSKPGHRKILALFLVDPAMKIISTANVPCQRQDWWLEMAFSKSKLPVELRDMVAANMVDDEFPISLQTAKQIREELMEERKEYVLNYQDKNFRGVKISLCEH</sequence>
<feature type="compositionally biased region" description="Acidic residues" evidence="1">
    <location>
        <begin position="246"/>
        <end position="255"/>
    </location>
</feature>
<feature type="region of interest" description="Disordered" evidence="1">
    <location>
        <begin position="160"/>
        <end position="179"/>
    </location>
</feature>
<name>A0AAD5VLB6_9AGAR</name>
<evidence type="ECO:0000259" key="2">
    <source>
        <dbReference type="Pfam" id="PF14033"/>
    </source>
</evidence>
<dbReference type="EMBL" id="JANIEX010000790">
    <property type="protein sequence ID" value="KAJ3563152.1"/>
    <property type="molecule type" value="Genomic_DNA"/>
</dbReference>
<evidence type="ECO:0000256" key="1">
    <source>
        <dbReference type="SAM" id="MobiDB-lite"/>
    </source>
</evidence>
<feature type="region of interest" description="Disordered" evidence="1">
    <location>
        <begin position="184"/>
        <end position="258"/>
    </location>
</feature>
<keyword evidence="5" id="KW-1185">Reference proteome</keyword>
<reference evidence="4" key="1">
    <citation type="submission" date="2022-07" db="EMBL/GenBank/DDBJ databases">
        <title>Genome Sequence of Leucocoprinus birnbaumii.</title>
        <authorList>
            <person name="Buettner E."/>
        </authorList>
    </citation>
    <scope>NUCLEOTIDE SEQUENCE</scope>
    <source>
        <strain evidence="4">VT141</strain>
    </source>
</reference>